<dbReference type="AlphaFoldDB" id="A0A1M4U656"/>
<dbReference type="OrthoDB" id="9766614at2"/>
<dbReference type="PRINTS" id="PR00298">
    <property type="entry name" value="CHAPERONIN60"/>
</dbReference>
<evidence type="ECO:0000313" key="10">
    <source>
        <dbReference type="Proteomes" id="UP000184245"/>
    </source>
</evidence>
<dbReference type="GO" id="GO:0016853">
    <property type="term" value="F:isomerase activity"/>
    <property type="evidence" value="ECO:0007669"/>
    <property type="project" value="UniProtKB-KW"/>
</dbReference>
<dbReference type="NCBIfam" id="NF000592">
    <property type="entry name" value="PRK00013.1"/>
    <property type="match status" value="1"/>
</dbReference>
<keyword evidence="3 6" id="KW-0067">ATP-binding</keyword>
<keyword evidence="2 6" id="KW-0547">Nucleotide-binding</keyword>
<comment type="subunit">
    <text evidence="6 8">Forms a cylinder of 14 subunits composed of two heptameric rings stacked back-to-back. Interacts with the co-chaperonin GroES.</text>
</comment>
<feature type="binding site" evidence="6">
    <location>
        <position position="494"/>
    </location>
    <ligand>
        <name>ATP</name>
        <dbReference type="ChEBI" id="CHEBI:30616"/>
    </ligand>
</feature>
<dbReference type="NCBIfam" id="NF009487">
    <property type="entry name" value="PRK12849.1"/>
    <property type="match status" value="1"/>
</dbReference>
<dbReference type="GO" id="GO:0005737">
    <property type="term" value="C:cytoplasm"/>
    <property type="evidence" value="ECO:0007669"/>
    <property type="project" value="UniProtKB-SubCell"/>
</dbReference>
<dbReference type="PANTHER" id="PTHR45633">
    <property type="entry name" value="60 KDA HEAT SHOCK PROTEIN, MITOCHONDRIAL"/>
    <property type="match status" value="1"/>
</dbReference>
<dbReference type="Gene3D" id="1.10.560.10">
    <property type="entry name" value="GroEL-like equatorial domain"/>
    <property type="match status" value="1"/>
</dbReference>
<evidence type="ECO:0000256" key="5">
    <source>
        <dbReference type="ARBA" id="ARBA00023235"/>
    </source>
</evidence>
<evidence type="ECO:0000256" key="7">
    <source>
        <dbReference type="RuleBase" id="RU000418"/>
    </source>
</evidence>
<dbReference type="FunFam" id="3.50.7.10:FF:000001">
    <property type="entry name" value="60 kDa chaperonin"/>
    <property type="match status" value="1"/>
</dbReference>
<gene>
    <name evidence="6" type="primary">groEL</name>
    <name evidence="6" type="synonym">groL</name>
    <name evidence="9" type="ORF">SAMN02745158_00751</name>
</gene>
<dbReference type="EMBL" id="FQVI01000002">
    <property type="protein sequence ID" value="SHE52136.1"/>
    <property type="molecule type" value="Genomic_DNA"/>
</dbReference>
<dbReference type="Gene3D" id="3.50.7.10">
    <property type="entry name" value="GroEL"/>
    <property type="match status" value="1"/>
</dbReference>
<reference evidence="9 10" key="1">
    <citation type="submission" date="2016-11" db="EMBL/GenBank/DDBJ databases">
        <authorList>
            <person name="Jaros S."/>
            <person name="Januszkiewicz K."/>
            <person name="Wedrychowicz H."/>
        </authorList>
    </citation>
    <scope>NUCLEOTIDE SEQUENCE [LARGE SCALE GENOMIC DNA]</scope>
    <source>
        <strain evidence="9 10">DSM 17459</strain>
    </source>
</reference>
<feature type="binding site" evidence="6">
    <location>
        <begin position="29"/>
        <end position="32"/>
    </location>
    <ligand>
        <name>ATP</name>
        <dbReference type="ChEBI" id="CHEBI:30616"/>
    </ligand>
</feature>
<evidence type="ECO:0000256" key="1">
    <source>
        <dbReference type="ARBA" id="ARBA00006607"/>
    </source>
</evidence>
<keyword evidence="10" id="KW-1185">Reference proteome</keyword>
<keyword evidence="5 6" id="KW-0413">Isomerase</keyword>
<dbReference type="InterPro" id="IPR027413">
    <property type="entry name" value="GROEL-like_equatorial_sf"/>
</dbReference>
<evidence type="ECO:0000256" key="2">
    <source>
        <dbReference type="ARBA" id="ARBA00022741"/>
    </source>
</evidence>
<evidence type="ECO:0000256" key="6">
    <source>
        <dbReference type="HAMAP-Rule" id="MF_00600"/>
    </source>
</evidence>
<dbReference type="Pfam" id="PF00118">
    <property type="entry name" value="Cpn60_TCP1"/>
    <property type="match status" value="1"/>
</dbReference>
<dbReference type="NCBIfam" id="TIGR02348">
    <property type="entry name" value="GroEL"/>
    <property type="match status" value="1"/>
</dbReference>
<comment type="caution">
    <text evidence="6">Lacks conserved residue(s) required for the propagation of feature annotation.</text>
</comment>
<evidence type="ECO:0000256" key="3">
    <source>
        <dbReference type="ARBA" id="ARBA00022840"/>
    </source>
</evidence>
<proteinExistence type="inferred from homology"/>
<dbReference type="NCBIfam" id="NF009489">
    <property type="entry name" value="PRK12851.1"/>
    <property type="match status" value="1"/>
</dbReference>
<feature type="binding site" evidence="6">
    <location>
        <begin position="86"/>
        <end position="90"/>
    </location>
    <ligand>
        <name>ATP</name>
        <dbReference type="ChEBI" id="CHEBI:30616"/>
    </ligand>
</feature>
<organism evidence="9 10">
    <name type="scientific">Lactonifactor longoviformis DSM 17459</name>
    <dbReference type="NCBI Taxonomy" id="1122155"/>
    <lineage>
        <taxon>Bacteria</taxon>
        <taxon>Bacillati</taxon>
        <taxon>Bacillota</taxon>
        <taxon>Clostridia</taxon>
        <taxon>Eubacteriales</taxon>
        <taxon>Clostridiaceae</taxon>
        <taxon>Lactonifactor</taxon>
    </lineage>
</organism>
<name>A0A1M4U656_9CLOT</name>
<evidence type="ECO:0000313" key="9">
    <source>
        <dbReference type="EMBL" id="SHE52136.1"/>
    </source>
</evidence>
<feature type="binding site" evidence="6">
    <location>
        <begin position="478"/>
        <end position="480"/>
    </location>
    <ligand>
        <name>ATP</name>
        <dbReference type="ChEBI" id="CHEBI:30616"/>
    </ligand>
</feature>
<dbReference type="GO" id="GO:0051082">
    <property type="term" value="F:unfolded protein binding"/>
    <property type="evidence" value="ECO:0007669"/>
    <property type="project" value="UniProtKB-UniRule"/>
</dbReference>
<evidence type="ECO:0000256" key="4">
    <source>
        <dbReference type="ARBA" id="ARBA00023186"/>
    </source>
</evidence>
<dbReference type="EC" id="5.6.1.7" evidence="6"/>
<dbReference type="CDD" id="cd03344">
    <property type="entry name" value="GroEL"/>
    <property type="match status" value="1"/>
</dbReference>
<dbReference type="RefSeq" id="WP_072849112.1">
    <property type="nucleotide sequence ID" value="NZ_FQVI01000002.1"/>
</dbReference>
<keyword evidence="4 6" id="KW-0143">Chaperone</keyword>
<feature type="binding site" evidence="6">
    <location>
        <position position="413"/>
    </location>
    <ligand>
        <name>ATP</name>
        <dbReference type="ChEBI" id="CHEBI:30616"/>
    </ligand>
</feature>
<dbReference type="STRING" id="1122155.SAMN02745158_00751"/>
<dbReference type="SUPFAM" id="SSF48592">
    <property type="entry name" value="GroEL equatorial domain-like"/>
    <property type="match status" value="1"/>
</dbReference>
<evidence type="ECO:0000256" key="8">
    <source>
        <dbReference type="RuleBase" id="RU000419"/>
    </source>
</evidence>
<dbReference type="NCBIfam" id="NF009488">
    <property type="entry name" value="PRK12850.1"/>
    <property type="match status" value="1"/>
</dbReference>
<dbReference type="InterPro" id="IPR002423">
    <property type="entry name" value="Cpn60/GroEL/TCP-1"/>
</dbReference>
<dbReference type="Proteomes" id="UP000184245">
    <property type="component" value="Unassembled WGS sequence"/>
</dbReference>
<dbReference type="InterPro" id="IPR001844">
    <property type="entry name" value="Cpn60/GroEL"/>
</dbReference>
<sequence>MAKEIKYGAEAREALQNGADKLANTVRVTLGPKGRNVVLDKSFGAPLITNDGVTIAKEIELEDGFENMGAQLIKEVASKTNDVAGDGTTTATVLAQAMIHEGIKNLAAGANPIILRKGMKKATDAAVEAIASMSRKVEGKDQIARVAAISAGDDEVGELVADAMEKVSGDGVITIEESKTMKTELDLVEGMQFDRGYISAYMATDMDKMVANLDDPYILITDKKISNIQELLPLLEQIVKTGAKLLIIAEDVEGEALTTLIVNKLRGTFNVAAVKAPGYGDRRKAMLEDIAILTGGQVISDELGLDLKEVTMDQLGRAKSVKVEKENTVIVDGAGDKAAIDARISQIKGQITETTSEFDKEKLQERLAKLAGGVAVIRVGAATETEMKEAKLRMEDALAATRAAAEEGVIAGGGSAYIHASKKVEELAETLSGDEKTGAVVVLKALESPLYHIAANAGLEGSVIVNKVKESETGVGFNALKEEYVDMIKEGILDPAKVTRSALQNATSVASTLLTTESVVSNIKEDTPVAPAAPGMM</sequence>
<dbReference type="SUPFAM" id="SSF52029">
    <property type="entry name" value="GroEL apical domain-like"/>
    <property type="match status" value="1"/>
</dbReference>
<dbReference type="HAMAP" id="MF_00600">
    <property type="entry name" value="CH60"/>
    <property type="match status" value="1"/>
</dbReference>
<dbReference type="GO" id="GO:0140662">
    <property type="term" value="F:ATP-dependent protein folding chaperone"/>
    <property type="evidence" value="ECO:0007669"/>
    <property type="project" value="InterPro"/>
</dbReference>
<dbReference type="InterPro" id="IPR027410">
    <property type="entry name" value="TCP-1-like_intermed_sf"/>
</dbReference>
<dbReference type="GO" id="GO:0005524">
    <property type="term" value="F:ATP binding"/>
    <property type="evidence" value="ECO:0007669"/>
    <property type="project" value="UniProtKB-UniRule"/>
</dbReference>
<dbReference type="Gene3D" id="3.30.260.10">
    <property type="entry name" value="TCP-1-like chaperonin intermediate domain"/>
    <property type="match status" value="1"/>
</dbReference>
<accession>A0A1M4U656</accession>
<dbReference type="SUPFAM" id="SSF54849">
    <property type="entry name" value="GroEL-intermediate domain like"/>
    <property type="match status" value="1"/>
</dbReference>
<protein>
    <recommendedName>
        <fullName evidence="6">Chaperonin GroEL</fullName>
        <ecNumber evidence="6">5.6.1.7</ecNumber>
    </recommendedName>
    <alternativeName>
        <fullName evidence="6">60 kDa chaperonin</fullName>
    </alternativeName>
    <alternativeName>
        <fullName evidence="6">Chaperonin-60</fullName>
        <shortName evidence="6">Cpn60</shortName>
    </alternativeName>
</protein>
<dbReference type="PROSITE" id="PS00296">
    <property type="entry name" value="CHAPERONINS_CPN60"/>
    <property type="match status" value="1"/>
</dbReference>
<dbReference type="InterPro" id="IPR027409">
    <property type="entry name" value="GroEL-like_apical_dom_sf"/>
</dbReference>
<dbReference type="GO" id="GO:0042026">
    <property type="term" value="P:protein refolding"/>
    <property type="evidence" value="ECO:0007669"/>
    <property type="project" value="UniProtKB-UniRule"/>
</dbReference>
<comment type="function">
    <text evidence="6 8">Together with its co-chaperonin GroES, plays an essential role in assisting protein folding. The GroEL-GroES system forms a nano-cage that allows encapsulation of the non-native substrate proteins and provides a physical environment optimized to promote and accelerate protein folding.</text>
</comment>
<comment type="subcellular location">
    <subcellularLocation>
        <location evidence="6">Cytoplasm</location>
    </subcellularLocation>
</comment>
<comment type="similarity">
    <text evidence="1 6 7">Belongs to the chaperonin (HSP60) family.</text>
</comment>
<dbReference type="InterPro" id="IPR018370">
    <property type="entry name" value="Chaperonin_Cpn60_CS"/>
</dbReference>
<keyword evidence="6" id="KW-0963">Cytoplasm</keyword>